<organism evidence="2 4">
    <name type="scientific">Yarrowia lipolytica</name>
    <name type="common">Candida lipolytica</name>
    <dbReference type="NCBI Taxonomy" id="4952"/>
    <lineage>
        <taxon>Eukaryota</taxon>
        <taxon>Fungi</taxon>
        <taxon>Dikarya</taxon>
        <taxon>Ascomycota</taxon>
        <taxon>Saccharomycotina</taxon>
        <taxon>Dipodascomycetes</taxon>
        <taxon>Dipodascales</taxon>
        <taxon>Dipodascales incertae sedis</taxon>
        <taxon>Yarrowia</taxon>
    </lineage>
</organism>
<gene>
    <name evidence="3" type="ORF">B0I71DRAFT_169085</name>
    <name evidence="2" type="ORF">YALI1_F31639g</name>
</gene>
<dbReference type="VEuPathDB" id="FungiDB:YALI1_F31639g"/>
<feature type="compositionally biased region" description="Acidic residues" evidence="1">
    <location>
        <begin position="193"/>
        <end position="203"/>
    </location>
</feature>
<feature type="region of interest" description="Disordered" evidence="1">
    <location>
        <begin position="84"/>
        <end position="220"/>
    </location>
</feature>
<feature type="compositionally biased region" description="Basic and acidic residues" evidence="1">
    <location>
        <begin position="86"/>
        <end position="104"/>
    </location>
</feature>
<evidence type="ECO:0000313" key="4">
    <source>
        <dbReference type="Proteomes" id="UP000182444"/>
    </source>
</evidence>
<accession>A0A1D8NPS6</accession>
<feature type="region of interest" description="Disordered" evidence="1">
    <location>
        <begin position="1"/>
        <end position="20"/>
    </location>
</feature>
<dbReference type="KEGG" id="yli:2908727"/>
<evidence type="ECO:0000313" key="5">
    <source>
        <dbReference type="Proteomes" id="UP000256601"/>
    </source>
</evidence>
<dbReference type="VEuPathDB" id="FungiDB:YALI0_F24189g"/>
<dbReference type="AlphaFoldDB" id="A0A1D8NPS6"/>
<evidence type="ECO:0000313" key="2">
    <source>
        <dbReference type="EMBL" id="AOW07637.1"/>
    </source>
</evidence>
<dbReference type="EMBL" id="CP017558">
    <property type="protein sequence ID" value="AOW07637.1"/>
    <property type="molecule type" value="Genomic_DNA"/>
</dbReference>
<evidence type="ECO:0000313" key="3">
    <source>
        <dbReference type="EMBL" id="RDW27671.1"/>
    </source>
</evidence>
<dbReference type="EMBL" id="KZ858960">
    <property type="protein sequence ID" value="RDW27671.1"/>
    <property type="molecule type" value="Genomic_DNA"/>
</dbReference>
<reference evidence="2 4" key="1">
    <citation type="journal article" date="2016" name="PLoS ONE">
        <title>Sequence Assembly of Yarrowia lipolytica Strain W29/CLIB89 Shows Transposable Element Diversity.</title>
        <authorList>
            <person name="Magnan C."/>
            <person name="Yu J."/>
            <person name="Chang I."/>
            <person name="Jahn E."/>
            <person name="Kanomata Y."/>
            <person name="Wu J."/>
            <person name="Zeller M."/>
            <person name="Oakes M."/>
            <person name="Baldi P."/>
            <person name="Sandmeyer S."/>
        </authorList>
    </citation>
    <scope>NUCLEOTIDE SEQUENCE [LARGE SCALE GENOMIC DNA]</scope>
    <source>
        <strain evidence="2">CLIB89</strain>
        <strain evidence="4">CLIB89(W29)</strain>
    </source>
</reference>
<reference evidence="3 5" key="2">
    <citation type="submission" date="2018-07" db="EMBL/GenBank/DDBJ databases">
        <title>Draft Genome Assemblies for Five Robust Yarrowia lipolytica Strains Exhibiting High Lipid Production and Pentose Sugar Utilization and Sugar Alcohol Secretion from Undetoxified Lignocellulosic Biomass Hydrolysates.</title>
        <authorList>
            <consortium name="DOE Joint Genome Institute"/>
            <person name="Walker C."/>
            <person name="Ryu S."/>
            <person name="Na H."/>
            <person name="Zane M."/>
            <person name="LaButti K."/>
            <person name="Lipzen A."/>
            <person name="Haridas S."/>
            <person name="Barry K."/>
            <person name="Grigoriev I.V."/>
            <person name="Quarterman J."/>
            <person name="Slininger P."/>
            <person name="Dien B."/>
            <person name="Trinh C.T."/>
        </authorList>
    </citation>
    <scope>NUCLEOTIDE SEQUENCE [LARGE SCALE GENOMIC DNA]</scope>
    <source>
        <strain evidence="3 5">YB392</strain>
    </source>
</reference>
<feature type="region of interest" description="Disordered" evidence="1">
    <location>
        <begin position="233"/>
        <end position="266"/>
    </location>
</feature>
<sequence>MSISASISTATPAQSSPYQLPLDDHMQEFEWLRVVESVLADREYSETEITQKELDELIPTLDSLEISTDEDDEISFGDYIHFSPTRIEHPEGTPRPQTHSEMRSRTPRSIPRTEWTRKPGSITPLEVHSPLELKRDTNGGTPRRNRPTKIPVLSSRLGPPIVPVGTEPTKPGLSAFRSNLQFSHLPKLKVFEDDSEEDAEAREDDSGKDSYGDDSSVQFLSEIVHNDSSVQIIEPVQRQPPSVSPPSTPPRTQSSQLGFAANVTQPLRRSRRLAEAELYNEPPSPGRICSPIKREINLKPSLRVSGNTPSSSKLISSLHSALTGSEPIGFYSANDLRARLEGKEIRDRFFDGRKRRTRRNQRGVKWAEELEW</sequence>
<evidence type="ECO:0000256" key="1">
    <source>
        <dbReference type="SAM" id="MobiDB-lite"/>
    </source>
</evidence>
<feature type="compositionally biased region" description="Low complexity" evidence="1">
    <location>
        <begin position="1"/>
        <end position="17"/>
    </location>
</feature>
<dbReference type="Proteomes" id="UP000256601">
    <property type="component" value="Unassembled WGS sequence"/>
</dbReference>
<protein>
    <submittedName>
        <fullName evidence="2">Uncharacterized protein</fullName>
    </submittedName>
</protein>
<proteinExistence type="predicted"/>
<dbReference type="GeneID" id="2908727"/>
<dbReference type="Proteomes" id="UP000182444">
    <property type="component" value="Chromosome 1F"/>
</dbReference>
<name>A0A1D8NPS6_YARLL</name>